<dbReference type="NCBIfam" id="TIGR01021">
    <property type="entry name" value="rpsE_bact"/>
    <property type="match status" value="1"/>
</dbReference>
<evidence type="ECO:0000256" key="5">
    <source>
        <dbReference type="ARBA" id="ARBA00022980"/>
    </source>
</evidence>
<keyword evidence="5" id="KW-0689">Ribosomal protein</keyword>
<protein>
    <recommendedName>
        <fullName evidence="7">S5 DRBM domain-containing protein</fullName>
    </recommendedName>
</protein>
<dbReference type="SUPFAM" id="SSF54768">
    <property type="entry name" value="dsRNA-binding domain-like"/>
    <property type="match status" value="1"/>
</dbReference>
<dbReference type="Gene3D" id="3.30.230.10">
    <property type="match status" value="1"/>
</dbReference>
<keyword evidence="6" id="KW-0687">Ribonucleoprotein</keyword>
<dbReference type="PRINTS" id="PR00059">
    <property type="entry name" value="RIBOSOMALL6"/>
</dbReference>
<dbReference type="AlphaFoldDB" id="A0A0H5PYL8"/>
<comment type="similarity">
    <text evidence="1">Belongs to the universal ribosomal protein uS5 family.</text>
</comment>
<feature type="domain" description="S5 DRBM" evidence="7">
    <location>
        <begin position="11"/>
        <end position="74"/>
    </location>
</feature>
<evidence type="ECO:0000256" key="4">
    <source>
        <dbReference type="ARBA" id="ARBA00022884"/>
    </source>
</evidence>
<dbReference type="InterPro" id="IPR020568">
    <property type="entry name" value="Ribosomal_Su5_D2-typ_SF"/>
</dbReference>
<sequence>MAHIEKQAGELQEKLIAVNRVSKTVKGGRIFSFTALTVVGDGNGRVGFGYGKAREVPAAIQKAMEKARRNMINVALNNGTLQHPVKGVHTGSRVFMQPASEGTGIIAGGAMRAVLEVAGVHNVLAKAYGSTNPINVVPMVVGVTEGFTKKLQLVGVGYRAAIKGNAVGLSLGFSHPVEHPLPAGITAECPTQTEIVLKGADKQLIGQVAADLRAYRRPEPYKGKGVRYADEVVRTKEAKKK</sequence>
<dbReference type="PROSITE" id="PS00585">
    <property type="entry name" value="RIBOSOMAL_S5"/>
    <property type="match status" value="1"/>
</dbReference>
<dbReference type="HAMAP" id="MF_01307_B">
    <property type="entry name" value="Ribosomal_uS5_B"/>
    <property type="match status" value="1"/>
</dbReference>
<evidence type="ECO:0000313" key="8">
    <source>
        <dbReference type="EMBL" id="CRY94811.1"/>
    </source>
</evidence>
<dbReference type="InterPro" id="IPR000702">
    <property type="entry name" value="Ribosomal_uL6-like"/>
</dbReference>
<dbReference type="Pfam" id="PF03719">
    <property type="entry name" value="Ribosomal_S5_C"/>
    <property type="match status" value="1"/>
</dbReference>
<dbReference type="SUPFAM" id="SSF54211">
    <property type="entry name" value="Ribosomal protein S5 domain 2-like"/>
    <property type="match status" value="1"/>
</dbReference>
<dbReference type="SUPFAM" id="SSF56053">
    <property type="entry name" value="Ribosomal protein L6"/>
    <property type="match status" value="1"/>
</dbReference>
<name>A0A0H5PYL8_9ZZZZ</name>
<evidence type="ECO:0000256" key="3">
    <source>
        <dbReference type="ARBA" id="ARBA00022730"/>
    </source>
</evidence>
<dbReference type="GO" id="GO:0003735">
    <property type="term" value="F:structural constituent of ribosome"/>
    <property type="evidence" value="ECO:0007669"/>
    <property type="project" value="InterPro"/>
</dbReference>
<reference evidence="8" key="2">
    <citation type="submission" date="2015-07" db="EMBL/GenBank/DDBJ databases">
        <title>Plasmids, circular viruses and viroids from rat gut.</title>
        <authorList>
            <person name="Jorgensen T.J."/>
            <person name="Hansen M.A."/>
            <person name="Xu Z."/>
            <person name="Tabak M.A."/>
            <person name="Sorensen S.J."/>
            <person name="Hansen L.H."/>
        </authorList>
    </citation>
    <scope>NUCLEOTIDE SEQUENCE</scope>
    <source>
        <strain evidence="8">RGRH0364</strain>
    </source>
</reference>
<dbReference type="PANTHER" id="PTHR11655">
    <property type="entry name" value="60S/50S RIBOSOMAL PROTEIN L6/L9"/>
    <property type="match status" value="1"/>
</dbReference>
<comment type="similarity">
    <text evidence="2">Belongs to the universal ribosomal protein uL6 family.</text>
</comment>
<dbReference type="Gene3D" id="3.90.930.12">
    <property type="entry name" value="Ribosomal protein L6, alpha-beta domain"/>
    <property type="match status" value="1"/>
</dbReference>
<dbReference type="InterPro" id="IPR005324">
    <property type="entry name" value="Ribosomal_uS5_C"/>
</dbReference>
<dbReference type="Pfam" id="PF00347">
    <property type="entry name" value="Ribosomal_L6"/>
    <property type="match status" value="1"/>
</dbReference>
<dbReference type="PROSITE" id="PS50881">
    <property type="entry name" value="S5_DSRBD"/>
    <property type="match status" value="1"/>
</dbReference>
<dbReference type="InterPro" id="IPR013810">
    <property type="entry name" value="Ribosomal_uS5_N"/>
</dbReference>
<dbReference type="FunFam" id="3.30.160.20:FF:000001">
    <property type="entry name" value="30S ribosomal protein S5"/>
    <property type="match status" value="1"/>
</dbReference>
<reference evidence="8" key="1">
    <citation type="submission" date="2015-06" db="EMBL/GenBank/DDBJ databases">
        <authorList>
            <person name="Joergensen T."/>
        </authorList>
    </citation>
    <scope>NUCLEOTIDE SEQUENCE</scope>
    <source>
        <strain evidence="8">RGRH0364</strain>
    </source>
</reference>
<dbReference type="Gene3D" id="3.30.160.20">
    <property type="match status" value="1"/>
</dbReference>
<dbReference type="InterPro" id="IPR002358">
    <property type="entry name" value="Ribosomal_uL6_CS"/>
</dbReference>
<dbReference type="InterPro" id="IPR005712">
    <property type="entry name" value="Ribosomal_uS5_bac-type"/>
</dbReference>
<evidence type="ECO:0000256" key="1">
    <source>
        <dbReference type="ARBA" id="ARBA00008945"/>
    </source>
</evidence>
<evidence type="ECO:0000259" key="7">
    <source>
        <dbReference type="PROSITE" id="PS50881"/>
    </source>
</evidence>
<dbReference type="GO" id="GO:0042254">
    <property type="term" value="P:ribosome biogenesis"/>
    <property type="evidence" value="ECO:0007669"/>
    <property type="project" value="UniProtKB-ARBA"/>
</dbReference>
<dbReference type="FunFam" id="3.30.230.10:FF:000002">
    <property type="entry name" value="30S ribosomal protein S5"/>
    <property type="match status" value="1"/>
</dbReference>
<dbReference type="GO" id="GO:1990904">
    <property type="term" value="C:ribonucleoprotein complex"/>
    <property type="evidence" value="ECO:0007669"/>
    <property type="project" value="UniProtKB-KW"/>
</dbReference>
<dbReference type="GO" id="GO:0019843">
    <property type="term" value="F:rRNA binding"/>
    <property type="evidence" value="ECO:0007669"/>
    <property type="project" value="UniProtKB-KW"/>
</dbReference>
<dbReference type="InterPro" id="IPR018192">
    <property type="entry name" value="Ribosomal_uS5_N_CS"/>
</dbReference>
<keyword evidence="4" id="KW-0694">RNA-binding</keyword>
<proteinExistence type="inferred from homology"/>
<dbReference type="InterPro" id="IPR019906">
    <property type="entry name" value="Ribosomal_uL6_bac-type"/>
</dbReference>
<accession>A0A0H5PYL8</accession>
<dbReference type="InterPro" id="IPR020040">
    <property type="entry name" value="Ribosomal_uL6_a/b-dom"/>
</dbReference>
<dbReference type="PROSITE" id="PS00525">
    <property type="entry name" value="RIBOSOMAL_L6_1"/>
    <property type="match status" value="1"/>
</dbReference>
<dbReference type="Pfam" id="PF00333">
    <property type="entry name" value="Ribosomal_S5"/>
    <property type="match status" value="1"/>
</dbReference>
<evidence type="ECO:0000256" key="2">
    <source>
        <dbReference type="ARBA" id="ARBA00009356"/>
    </source>
</evidence>
<dbReference type="InterPro" id="IPR036789">
    <property type="entry name" value="Ribosomal_uL6-like_a/b-dom_sf"/>
</dbReference>
<dbReference type="FunFam" id="3.90.930.12:FF:000001">
    <property type="entry name" value="50S ribosomal protein L6"/>
    <property type="match status" value="1"/>
</dbReference>
<dbReference type="EMBL" id="LN853024">
    <property type="protein sequence ID" value="CRY94811.1"/>
    <property type="molecule type" value="Genomic_DNA"/>
</dbReference>
<evidence type="ECO:0000256" key="6">
    <source>
        <dbReference type="ARBA" id="ARBA00023274"/>
    </source>
</evidence>
<keyword evidence="3" id="KW-0699">rRNA-binding</keyword>
<dbReference type="PANTHER" id="PTHR11655:SF14">
    <property type="entry name" value="LARGE RIBOSOMAL SUBUNIT PROTEIN UL6M"/>
    <property type="match status" value="1"/>
</dbReference>
<organism evidence="8">
    <name type="scientific">uncultured prokaryote</name>
    <dbReference type="NCBI Taxonomy" id="198431"/>
    <lineage>
        <taxon>unclassified sequences</taxon>
        <taxon>environmental samples</taxon>
    </lineage>
</organism>
<dbReference type="InterPro" id="IPR014721">
    <property type="entry name" value="Ribsml_uS5_D2-typ_fold_subgr"/>
</dbReference>